<keyword evidence="1" id="KW-0175">Coiled coil</keyword>
<accession>A0AAD1XYI6</accession>
<comment type="caution">
    <text evidence="2">The sequence shown here is derived from an EMBL/GenBank/DDBJ whole genome shotgun (WGS) entry which is preliminary data.</text>
</comment>
<organism evidence="2 3">
    <name type="scientific">Euplotes crassus</name>
    <dbReference type="NCBI Taxonomy" id="5936"/>
    <lineage>
        <taxon>Eukaryota</taxon>
        <taxon>Sar</taxon>
        <taxon>Alveolata</taxon>
        <taxon>Ciliophora</taxon>
        <taxon>Intramacronucleata</taxon>
        <taxon>Spirotrichea</taxon>
        <taxon>Hypotrichia</taxon>
        <taxon>Euplotida</taxon>
        <taxon>Euplotidae</taxon>
        <taxon>Moneuplotes</taxon>
    </lineage>
</organism>
<dbReference type="Proteomes" id="UP001295684">
    <property type="component" value="Unassembled WGS sequence"/>
</dbReference>
<name>A0AAD1XYI6_EUPCR</name>
<reference evidence="2" key="1">
    <citation type="submission" date="2023-07" db="EMBL/GenBank/DDBJ databases">
        <authorList>
            <consortium name="AG Swart"/>
            <person name="Singh M."/>
            <person name="Singh A."/>
            <person name="Seah K."/>
            <person name="Emmerich C."/>
        </authorList>
    </citation>
    <scope>NUCLEOTIDE SEQUENCE</scope>
    <source>
        <strain evidence="2">DP1</strain>
    </source>
</reference>
<dbReference type="AlphaFoldDB" id="A0AAD1XYI6"/>
<feature type="coiled-coil region" evidence="1">
    <location>
        <begin position="67"/>
        <end position="101"/>
    </location>
</feature>
<evidence type="ECO:0000313" key="3">
    <source>
        <dbReference type="Proteomes" id="UP001295684"/>
    </source>
</evidence>
<evidence type="ECO:0000313" key="2">
    <source>
        <dbReference type="EMBL" id="CAI2381806.1"/>
    </source>
</evidence>
<gene>
    <name evidence="2" type="ORF">ECRASSUSDP1_LOCUS23271</name>
</gene>
<dbReference type="EMBL" id="CAMPGE010023932">
    <property type="protein sequence ID" value="CAI2381806.1"/>
    <property type="molecule type" value="Genomic_DNA"/>
</dbReference>
<sequence length="312" mass="36199">MKRRDFNSNYRTTSKLPNKILHTLPHNLYNTYQSANLHSFTHPKHSKRFFVRKKKCTERKLSTGFERLRERKERKELEEIKEQYKQILQELSEIKSLLKANSMQEYKRHESVVESPDLILETVDGVTEFLRFSNPTEEEKVGTKKLAAVKPGPPPVITMQEKALLRDLMKLHNNKRIETMFKEKIGRDISIRDLQKRGFLSKAGIKAKPHRKTYKALKLDSYQSSSRKLLGEEKNQKNEDGLSICQVEGISLINKQINEEGDKSVRLGLSSRKYSDPASDEQYRKMLATSLDEKPPCMFEKEKKASINSGNG</sequence>
<protein>
    <submittedName>
        <fullName evidence="2">Uncharacterized protein</fullName>
    </submittedName>
</protein>
<keyword evidence="3" id="KW-1185">Reference proteome</keyword>
<evidence type="ECO:0000256" key="1">
    <source>
        <dbReference type="SAM" id="Coils"/>
    </source>
</evidence>
<proteinExistence type="predicted"/>